<dbReference type="InterPro" id="IPR001610">
    <property type="entry name" value="PAC"/>
</dbReference>
<dbReference type="PROSITE" id="PS51831">
    <property type="entry name" value="HD"/>
    <property type="match status" value="1"/>
</dbReference>
<dbReference type="SUPFAM" id="SSF55785">
    <property type="entry name" value="PYP-like sensor domain (PAS domain)"/>
    <property type="match status" value="2"/>
</dbReference>
<feature type="domain" description="HD" evidence="2">
    <location>
        <begin position="645"/>
        <end position="767"/>
    </location>
</feature>
<dbReference type="InterPro" id="IPR006675">
    <property type="entry name" value="HDIG_dom"/>
</dbReference>
<dbReference type="Pfam" id="PF13185">
    <property type="entry name" value="GAF_2"/>
    <property type="match status" value="1"/>
</dbReference>
<dbReference type="Gene3D" id="3.30.450.20">
    <property type="entry name" value="PAS domain"/>
    <property type="match status" value="2"/>
</dbReference>
<evidence type="ECO:0000313" key="5">
    <source>
        <dbReference type="Proteomes" id="UP000295066"/>
    </source>
</evidence>
<dbReference type="PANTHER" id="PTHR43155">
    <property type="entry name" value="CYCLIC DI-GMP PHOSPHODIESTERASE PA4108-RELATED"/>
    <property type="match status" value="1"/>
</dbReference>
<dbReference type="SUPFAM" id="SSF55781">
    <property type="entry name" value="GAF domain-like"/>
    <property type="match status" value="2"/>
</dbReference>
<dbReference type="InterPro" id="IPR000700">
    <property type="entry name" value="PAS-assoc_C"/>
</dbReference>
<feature type="domain" description="HD-GYP" evidence="3">
    <location>
        <begin position="623"/>
        <end position="816"/>
    </location>
</feature>
<dbReference type="GO" id="GO:0016740">
    <property type="term" value="F:transferase activity"/>
    <property type="evidence" value="ECO:0007669"/>
    <property type="project" value="UniProtKB-KW"/>
</dbReference>
<feature type="domain" description="PAC" evidence="1">
    <location>
        <begin position="211"/>
        <end position="263"/>
    </location>
</feature>
<dbReference type="InterPro" id="IPR035965">
    <property type="entry name" value="PAS-like_dom_sf"/>
</dbReference>
<dbReference type="InterPro" id="IPR013655">
    <property type="entry name" value="PAS_fold_3"/>
</dbReference>
<keyword evidence="4" id="KW-0808">Transferase</keyword>
<dbReference type="PROSITE" id="PS51832">
    <property type="entry name" value="HD_GYP"/>
    <property type="match status" value="1"/>
</dbReference>
<sequence length="816" mass="90790">MSAKDVLSLDQIIASSPVVVLWGEPEERHPVDFVTGNIDRFGYTVSEIVLEEIPFLSLVFPGDRERVKREFLRAAMEDVPSLLFEYRIITRGGEVRWIEDRTSFHRDGSGNAFAYQSSLLDVTDRKAAELRAKESEERLSRVLAASRVGIWEYFPESDTFSGSGHGAILGLEDGEFPLSRQDLFGRVLFPKENEEAETAWERFLAGEDTFLDVECRAARKDGGSRWVVFKGFPVRDGEGGLLRVTGLTIDITGLKEAELRAEAQNRRLELLHSMFLSFMEELDSTALLQRILTKAGELAGTEHVSLSVYQEKKNTFLRTFGTGLYAPMVNESRPVFVGISGYVFKKKERIIIRDYRSHPGRTPDPRLSEITTIISMPFFQGKKFMGVLSIAYTDGFPEIDRDLLASLDQFAAAASIALENARLYEGSRRELEERKRAEERLRFHGKLVEAAAEGASFLLSLEDGQQAMNFALRSLGEALGARRTNLFRNCTAPDGKKNVRLLARSSAPWAKGAPLLPETLSWEENLSDVYALLADGGIYTGPISGFGTIPEGVVQDAGPISFMAVPILFRSEFWGFLGFSFEGNVIPVRADETDVLRAAAYNLAASVIRWESEQEVLRGYEKLRNTFNDVIRTMGQIVGKKDPYTIEHQERVALLATEIGAALGLDGERLEGLRIAGLVHDVGKVEIPSEILSKPGRLSPLEFELIKTHAGSSYDILREIDFPWPVAEIARQHHEKLDGSGYPRGLKGEEILLEARILTVADVVEAMSSHRPYRPSLGLEAARGEIEKYSGVLYDPEVVKACVAVLENSSGILSVR</sequence>
<dbReference type="InterPro" id="IPR037522">
    <property type="entry name" value="HD_GYP_dom"/>
</dbReference>
<dbReference type="AlphaFoldDB" id="A0A4R8MBR2"/>
<dbReference type="Proteomes" id="UP000295066">
    <property type="component" value="Unassembled WGS sequence"/>
</dbReference>
<dbReference type="InterPro" id="IPR029016">
    <property type="entry name" value="GAF-like_dom_sf"/>
</dbReference>
<dbReference type="PANTHER" id="PTHR43155:SF2">
    <property type="entry name" value="CYCLIC DI-GMP PHOSPHODIESTERASE PA4108"/>
    <property type="match status" value="1"/>
</dbReference>
<dbReference type="InterPro" id="IPR000014">
    <property type="entry name" value="PAS"/>
</dbReference>
<protein>
    <submittedName>
        <fullName evidence="4">PAS domain S-box-containing protein/putative nucleotidyltransferase with HDIG domain</fullName>
    </submittedName>
</protein>
<comment type="caution">
    <text evidence="4">The sequence shown here is derived from an EMBL/GenBank/DDBJ whole genome shotgun (WGS) entry which is preliminary data.</text>
</comment>
<dbReference type="SUPFAM" id="SSF109604">
    <property type="entry name" value="HD-domain/PDEase-like"/>
    <property type="match status" value="1"/>
</dbReference>
<evidence type="ECO:0000259" key="3">
    <source>
        <dbReference type="PROSITE" id="PS51832"/>
    </source>
</evidence>
<dbReference type="EMBL" id="SORI01000005">
    <property type="protein sequence ID" value="TDY61617.1"/>
    <property type="molecule type" value="Genomic_DNA"/>
</dbReference>
<dbReference type="Pfam" id="PF13487">
    <property type="entry name" value="HD_5"/>
    <property type="match status" value="1"/>
</dbReference>
<dbReference type="NCBIfam" id="TIGR00277">
    <property type="entry name" value="HDIG"/>
    <property type="match status" value="1"/>
</dbReference>
<dbReference type="SMART" id="SM00471">
    <property type="entry name" value="HDc"/>
    <property type="match status" value="1"/>
</dbReference>
<dbReference type="SMART" id="SM00086">
    <property type="entry name" value="PAC"/>
    <property type="match status" value="2"/>
</dbReference>
<dbReference type="InterPro" id="IPR006674">
    <property type="entry name" value="HD_domain"/>
</dbReference>
<dbReference type="Gene3D" id="1.10.3210.10">
    <property type="entry name" value="Hypothetical protein af1432"/>
    <property type="match status" value="1"/>
</dbReference>
<dbReference type="CDD" id="cd00077">
    <property type="entry name" value="HDc"/>
    <property type="match status" value="1"/>
</dbReference>
<organism evidence="4 5">
    <name type="scientific">Aminivibrio pyruvatiphilus</name>
    <dbReference type="NCBI Taxonomy" id="1005740"/>
    <lineage>
        <taxon>Bacteria</taxon>
        <taxon>Thermotogati</taxon>
        <taxon>Synergistota</taxon>
        <taxon>Synergistia</taxon>
        <taxon>Synergistales</taxon>
        <taxon>Aminobacteriaceae</taxon>
        <taxon>Aminivibrio</taxon>
    </lineage>
</organism>
<gene>
    <name evidence="4" type="ORF">C8D99_10529</name>
</gene>
<reference evidence="4 5" key="1">
    <citation type="submission" date="2019-03" db="EMBL/GenBank/DDBJ databases">
        <title>Genomic Encyclopedia of Type Strains, Phase IV (KMG-IV): sequencing the most valuable type-strain genomes for metagenomic binning, comparative biology and taxonomic classification.</title>
        <authorList>
            <person name="Goeker M."/>
        </authorList>
    </citation>
    <scope>NUCLEOTIDE SEQUENCE [LARGE SCALE GENOMIC DNA]</scope>
    <source>
        <strain evidence="4 5">DSM 25964</strain>
    </source>
</reference>
<evidence type="ECO:0000259" key="1">
    <source>
        <dbReference type="PROSITE" id="PS50113"/>
    </source>
</evidence>
<dbReference type="Pfam" id="PF08447">
    <property type="entry name" value="PAS_3"/>
    <property type="match status" value="2"/>
</dbReference>
<proteinExistence type="predicted"/>
<dbReference type="InterPro" id="IPR003018">
    <property type="entry name" value="GAF"/>
</dbReference>
<accession>A0A4R8MBR2</accession>
<dbReference type="PROSITE" id="PS50113">
    <property type="entry name" value="PAC"/>
    <property type="match status" value="2"/>
</dbReference>
<dbReference type="SMART" id="SM00065">
    <property type="entry name" value="GAF"/>
    <property type="match status" value="2"/>
</dbReference>
<dbReference type="InterPro" id="IPR003607">
    <property type="entry name" value="HD/PDEase_dom"/>
</dbReference>
<evidence type="ECO:0000259" key="2">
    <source>
        <dbReference type="PROSITE" id="PS51831"/>
    </source>
</evidence>
<dbReference type="Gene3D" id="3.30.450.40">
    <property type="match status" value="2"/>
</dbReference>
<name>A0A4R8MBR2_9BACT</name>
<dbReference type="RefSeq" id="WP_166670014.1">
    <property type="nucleotide sequence ID" value="NZ_SORI01000005.1"/>
</dbReference>
<dbReference type="CDD" id="cd00130">
    <property type="entry name" value="PAS"/>
    <property type="match status" value="1"/>
</dbReference>
<dbReference type="NCBIfam" id="TIGR00229">
    <property type="entry name" value="sensory_box"/>
    <property type="match status" value="2"/>
</dbReference>
<feature type="domain" description="PAC" evidence="1">
    <location>
        <begin position="82"/>
        <end position="134"/>
    </location>
</feature>
<evidence type="ECO:0000313" key="4">
    <source>
        <dbReference type="EMBL" id="TDY61617.1"/>
    </source>
</evidence>
<keyword evidence="5" id="KW-1185">Reference proteome</keyword>